<keyword evidence="2" id="KW-1185">Reference proteome</keyword>
<dbReference type="Proteomes" id="UP000604273">
    <property type="component" value="Unassembled WGS sequence"/>
</dbReference>
<gene>
    <name evidence="1" type="ORF">FGADI_7388</name>
</gene>
<comment type="caution">
    <text evidence="1">The sequence shown here is derived from an EMBL/GenBank/DDBJ whole genome shotgun (WGS) entry which is preliminary data.</text>
</comment>
<dbReference type="EMBL" id="JABFAI010000174">
    <property type="protein sequence ID" value="KAF4951612.1"/>
    <property type="molecule type" value="Genomic_DNA"/>
</dbReference>
<proteinExistence type="predicted"/>
<evidence type="ECO:0000313" key="1">
    <source>
        <dbReference type="EMBL" id="KAF4951612.1"/>
    </source>
</evidence>
<reference evidence="1" key="2">
    <citation type="submission" date="2020-05" db="EMBL/GenBank/DDBJ databases">
        <authorList>
            <person name="Kim H.-S."/>
            <person name="Proctor R.H."/>
            <person name="Brown D.W."/>
        </authorList>
    </citation>
    <scope>NUCLEOTIDE SEQUENCE</scope>
    <source>
        <strain evidence="1">NRRL 45417</strain>
    </source>
</reference>
<dbReference type="AlphaFoldDB" id="A0A8H4T5J7"/>
<name>A0A8H4T5J7_9HYPO</name>
<organism evidence="1 2">
    <name type="scientific">Fusarium gaditjirri</name>
    <dbReference type="NCBI Taxonomy" id="282569"/>
    <lineage>
        <taxon>Eukaryota</taxon>
        <taxon>Fungi</taxon>
        <taxon>Dikarya</taxon>
        <taxon>Ascomycota</taxon>
        <taxon>Pezizomycotina</taxon>
        <taxon>Sordariomycetes</taxon>
        <taxon>Hypocreomycetidae</taxon>
        <taxon>Hypocreales</taxon>
        <taxon>Nectriaceae</taxon>
        <taxon>Fusarium</taxon>
        <taxon>Fusarium nisikadoi species complex</taxon>
    </lineage>
</organism>
<accession>A0A8H4T5J7</accession>
<reference evidence="1" key="1">
    <citation type="journal article" date="2020" name="BMC Genomics">
        <title>Correction to: Identification and distribution of gene clusters required for synthesis of sphingolipid metabolism inhibitors in diverse species of the filamentous fungus Fusarium.</title>
        <authorList>
            <person name="Kim H.S."/>
            <person name="Lohmar J.M."/>
            <person name="Busman M."/>
            <person name="Brown D.W."/>
            <person name="Naumann T.A."/>
            <person name="Divon H.H."/>
            <person name="Lysoe E."/>
            <person name="Uhlig S."/>
            <person name="Proctor R.H."/>
        </authorList>
    </citation>
    <scope>NUCLEOTIDE SEQUENCE</scope>
    <source>
        <strain evidence="1">NRRL 45417</strain>
    </source>
</reference>
<sequence>MSGRKWLLAYLAPATLGRLAILHGGVNGRKGVFFQGSDVTSADQGSDRGTRIIQRNTAGVFYYMRRPEIWPRFTETSQHIETVLRLFDEDYPWGQDTKYSDGELHLPDRTAGQPLPGLRDLYCYWIDRKLQRIEDDARDWLIKTTNDYNTRYAGTPDHLDWTTNVLNPNGYISEKALKFLKARGHGNPNRQSPMIWPQSNYDKLWKPSIGATGPF</sequence>
<evidence type="ECO:0000313" key="2">
    <source>
        <dbReference type="Proteomes" id="UP000604273"/>
    </source>
</evidence>
<protein>
    <submittedName>
        <fullName evidence="1">Uncharacterized protein</fullName>
    </submittedName>
</protein>
<dbReference type="OrthoDB" id="73875at2759"/>